<dbReference type="HOGENOM" id="CLU_411334_0_0_1"/>
<organism evidence="1 2">
    <name type="scientific">Paramecium tetraurelia</name>
    <dbReference type="NCBI Taxonomy" id="5888"/>
    <lineage>
        <taxon>Eukaryota</taxon>
        <taxon>Sar</taxon>
        <taxon>Alveolata</taxon>
        <taxon>Ciliophora</taxon>
        <taxon>Intramacronucleata</taxon>
        <taxon>Oligohymenophorea</taxon>
        <taxon>Peniculida</taxon>
        <taxon>Parameciidae</taxon>
        <taxon>Paramecium</taxon>
    </lineage>
</organism>
<dbReference type="RefSeq" id="XP_001438487.1">
    <property type="nucleotide sequence ID" value="XM_001438450.1"/>
</dbReference>
<name>A0CJX3_PARTE</name>
<dbReference type="Proteomes" id="UP000000600">
    <property type="component" value="Unassembled WGS sequence"/>
</dbReference>
<evidence type="ECO:0000313" key="2">
    <source>
        <dbReference type="Proteomes" id="UP000000600"/>
    </source>
</evidence>
<dbReference type="AlphaFoldDB" id="A0CJX3"/>
<keyword evidence="2" id="KW-1185">Reference proteome</keyword>
<proteinExistence type="predicted"/>
<dbReference type="EMBL" id="CT868096">
    <property type="protein sequence ID" value="CAK71090.1"/>
    <property type="molecule type" value="Genomic_DNA"/>
</dbReference>
<accession>A0CJX3</accession>
<gene>
    <name evidence="1" type="ORF">GSPATT00000802001</name>
</gene>
<evidence type="ECO:0000313" key="1">
    <source>
        <dbReference type="EMBL" id="CAK71090.1"/>
    </source>
</evidence>
<dbReference type="GeneID" id="5024272"/>
<dbReference type="InParanoid" id="A0CJX3"/>
<protein>
    <submittedName>
        <fullName evidence="1">Uncharacterized protein</fullName>
    </submittedName>
</protein>
<sequence>MNCQRNQSKLQYFLQISENEYQCQVCQQKLIFPTKLPIEQALNDHLLSNGHLNCQYEILFQLGCNNRTFGEFDPIDQQVKKQKLFHLQKAKDLKQQSKEYLNNYFGKCLQKITCVINKRRTTQKTYIIILKRFYNYIMDQASELLQENFILQFLNNEQFKQNSIQAIKFQTKSLCWPLSAELLEKVKQLREDQLKIDKEIALESFNFCKDLIFLLFRCHQQRLALIIVILFELDFDLQVIPELKYEDILNERLMMSKNNSKKPKQSSSFINEKIQQLIDLFVRKFNFEKTSFILPEIRTMRDLQTLLHSVKHDFESHKQEMNERQAQFIQSFTSSSIKYISRILKLFQKIQQFENQILVQIYQNIKQNINGNYTKLLVIYFIGFNHLNSIFFLYFQQCNNEFSYVRYPCQSCQLQTTINILEVIYFVSIIKRIICCILQQHLILIYLFLKIKIQKIIQFHHQYIVSTHTSLTFGKLRSFIYSDLNVIFDISQQLAFVSYTINEALKPFLASINYQSGFSYRNISSQEQKHWINFCFFDILFLSIPVNNVLVVLSKRIDNCFQIKDITDEIFTYTINSYVLMVGYLINQFRHLHVYLNVKPIICYIIHYRVIHKQTNKQITLNCQPILILLNMLDSYKYFSNKSQFFNNIQQNQMKFEFQNFLRSGVHL</sequence>
<reference evidence="1 2" key="1">
    <citation type="journal article" date="2006" name="Nature">
        <title>Global trends of whole-genome duplications revealed by the ciliate Paramecium tetraurelia.</title>
        <authorList>
            <consortium name="Genoscope"/>
            <person name="Aury J.-M."/>
            <person name="Jaillon O."/>
            <person name="Duret L."/>
            <person name="Noel B."/>
            <person name="Jubin C."/>
            <person name="Porcel B.M."/>
            <person name="Segurens B."/>
            <person name="Daubin V."/>
            <person name="Anthouard V."/>
            <person name="Aiach N."/>
            <person name="Arnaiz O."/>
            <person name="Billaut A."/>
            <person name="Beisson J."/>
            <person name="Blanc I."/>
            <person name="Bouhouche K."/>
            <person name="Camara F."/>
            <person name="Duharcourt S."/>
            <person name="Guigo R."/>
            <person name="Gogendeau D."/>
            <person name="Katinka M."/>
            <person name="Keller A.-M."/>
            <person name="Kissmehl R."/>
            <person name="Klotz C."/>
            <person name="Koll F."/>
            <person name="Le Moue A."/>
            <person name="Lepere C."/>
            <person name="Malinsky S."/>
            <person name="Nowacki M."/>
            <person name="Nowak J.K."/>
            <person name="Plattner H."/>
            <person name="Poulain J."/>
            <person name="Ruiz F."/>
            <person name="Serrano V."/>
            <person name="Zagulski M."/>
            <person name="Dessen P."/>
            <person name="Betermier M."/>
            <person name="Weissenbach J."/>
            <person name="Scarpelli C."/>
            <person name="Schachter V."/>
            <person name="Sperling L."/>
            <person name="Meyer E."/>
            <person name="Cohen J."/>
            <person name="Wincker P."/>
        </authorList>
    </citation>
    <scope>NUCLEOTIDE SEQUENCE [LARGE SCALE GENOMIC DNA]</scope>
    <source>
        <strain evidence="1 2">Stock d4-2</strain>
    </source>
</reference>
<dbReference type="KEGG" id="ptm:GSPATT00000802001"/>